<evidence type="ECO:0000256" key="3">
    <source>
        <dbReference type="ARBA" id="ARBA00022642"/>
    </source>
</evidence>
<dbReference type="GO" id="GO:0019805">
    <property type="term" value="P:quinolinate biosynthetic process"/>
    <property type="evidence" value="ECO:0007669"/>
    <property type="project" value="UniProtKB-UniRule"/>
</dbReference>
<dbReference type="EMBL" id="JABBXH010000002">
    <property type="protein sequence ID" value="NMP31065.1"/>
    <property type="molecule type" value="Genomic_DNA"/>
</dbReference>
<evidence type="ECO:0000256" key="8">
    <source>
        <dbReference type="ARBA" id="ARBA00047818"/>
    </source>
</evidence>
<keyword evidence="7 9" id="KW-0503">Monooxygenase</keyword>
<evidence type="ECO:0000256" key="5">
    <source>
        <dbReference type="ARBA" id="ARBA00022857"/>
    </source>
</evidence>
<evidence type="ECO:0000259" key="10">
    <source>
        <dbReference type="Pfam" id="PF01494"/>
    </source>
</evidence>
<evidence type="ECO:0000256" key="4">
    <source>
        <dbReference type="ARBA" id="ARBA00022827"/>
    </source>
</evidence>
<comment type="pathway">
    <text evidence="9">Cofactor biosynthesis; NAD(+) biosynthesis; quinolinate from L-kynurenine: step 1/3.</text>
</comment>
<gene>
    <name evidence="9" type="primary">kmo</name>
    <name evidence="11" type="ORF">HII17_05755</name>
</gene>
<keyword evidence="3 9" id="KW-0662">Pyridine nucleotide biosynthesis</keyword>
<dbReference type="GO" id="GO:0071949">
    <property type="term" value="F:FAD binding"/>
    <property type="evidence" value="ECO:0007669"/>
    <property type="project" value="InterPro"/>
</dbReference>
<evidence type="ECO:0000313" key="11">
    <source>
        <dbReference type="EMBL" id="NMP31065.1"/>
    </source>
</evidence>
<dbReference type="GO" id="GO:0004502">
    <property type="term" value="F:kynurenine 3-monooxygenase activity"/>
    <property type="evidence" value="ECO:0007669"/>
    <property type="project" value="UniProtKB-UniRule"/>
</dbReference>
<proteinExistence type="inferred from homology"/>
<dbReference type="EC" id="1.14.13.9" evidence="9"/>
<feature type="domain" description="FAD-binding" evidence="10">
    <location>
        <begin position="6"/>
        <end position="324"/>
    </location>
</feature>
<keyword evidence="6 9" id="KW-0560">Oxidoreductase</keyword>
<protein>
    <recommendedName>
        <fullName evidence="9">Kynurenine 3-monooxygenase</fullName>
        <ecNumber evidence="9">1.14.13.9</ecNumber>
    </recommendedName>
    <alternativeName>
        <fullName evidence="9">Kynurenine 3-hydroxylase</fullName>
    </alternativeName>
</protein>
<reference evidence="11 12" key="1">
    <citation type="submission" date="2020-04" db="EMBL/GenBank/DDBJ databases">
        <title>Thalassotalea sp. M1531, isolated from the surface of marine red alga.</title>
        <authorList>
            <person name="Pang L."/>
            <person name="Lu D.-C."/>
        </authorList>
    </citation>
    <scope>NUCLEOTIDE SEQUENCE [LARGE SCALE GENOMIC DNA]</scope>
    <source>
        <strain evidence="11 12">M1531</strain>
    </source>
</reference>
<dbReference type="GO" id="GO:0043420">
    <property type="term" value="P:anthranilate metabolic process"/>
    <property type="evidence" value="ECO:0007669"/>
    <property type="project" value="UniProtKB-UniRule"/>
</dbReference>
<dbReference type="HAMAP" id="MF_01971">
    <property type="entry name" value="Kynurenine_monooxygenase"/>
    <property type="match status" value="1"/>
</dbReference>
<dbReference type="RefSeq" id="WP_169074408.1">
    <property type="nucleotide sequence ID" value="NZ_JABBXH010000002.1"/>
</dbReference>
<dbReference type="PANTHER" id="PTHR46028:SF2">
    <property type="entry name" value="KYNURENINE 3-MONOOXYGENASE"/>
    <property type="match status" value="1"/>
</dbReference>
<evidence type="ECO:0000256" key="7">
    <source>
        <dbReference type="ARBA" id="ARBA00023033"/>
    </source>
</evidence>
<dbReference type="InterPro" id="IPR027545">
    <property type="entry name" value="Kynurenine_monooxygenase"/>
</dbReference>
<keyword evidence="5 9" id="KW-0521">NADP</keyword>
<dbReference type="InterPro" id="IPR036188">
    <property type="entry name" value="FAD/NAD-bd_sf"/>
</dbReference>
<dbReference type="SUPFAM" id="SSF51905">
    <property type="entry name" value="FAD/NAD(P)-binding domain"/>
    <property type="match status" value="1"/>
</dbReference>
<dbReference type="GO" id="GO:0006569">
    <property type="term" value="P:L-tryptophan catabolic process"/>
    <property type="evidence" value="ECO:0007669"/>
    <property type="project" value="UniProtKB-UniRule"/>
</dbReference>
<organism evidence="11 12">
    <name type="scientific">Thalassotalea algicola</name>
    <dbReference type="NCBI Taxonomy" id="2716224"/>
    <lineage>
        <taxon>Bacteria</taxon>
        <taxon>Pseudomonadati</taxon>
        <taxon>Pseudomonadota</taxon>
        <taxon>Gammaproteobacteria</taxon>
        <taxon>Alteromonadales</taxon>
        <taxon>Colwelliaceae</taxon>
        <taxon>Thalassotalea</taxon>
    </lineage>
</organism>
<accession>A0A7Y0LAP7</accession>
<evidence type="ECO:0000256" key="2">
    <source>
        <dbReference type="ARBA" id="ARBA00022630"/>
    </source>
</evidence>
<comment type="catalytic activity">
    <reaction evidence="8 9">
        <text>L-kynurenine + NADPH + O2 + H(+) = 3-hydroxy-L-kynurenine + NADP(+) + H2O</text>
        <dbReference type="Rhea" id="RHEA:20545"/>
        <dbReference type="ChEBI" id="CHEBI:15377"/>
        <dbReference type="ChEBI" id="CHEBI:15378"/>
        <dbReference type="ChEBI" id="CHEBI:15379"/>
        <dbReference type="ChEBI" id="CHEBI:57783"/>
        <dbReference type="ChEBI" id="CHEBI:57959"/>
        <dbReference type="ChEBI" id="CHEBI:58125"/>
        <dbReference type="ChEBI" id="CHEBI:58349"/>
        <dbReference type="EC" id="1.14.13.9"/>
    </reaction>
</comment>
<dbReference type="GO" id="GO:0070189">
    <property type="term" value="P:kynurenine metabolic process"/>
    <property type="evidence" value="ECO:0007669"/>
    <property type="project" value="TreeGrafter"/>
</dbReference>
<keyword evidence="12" id="KW-1185">Reference proteome</keyword>
<dbReference type="Pfam" id="PF01494">
    <property type="entry name" value="FAD_binding_3"/>
    <property type="match status" value="1"/>
</dbReference>
<comment type="caution">
    <text evidence="11">The sequence shown here is derived from an EMBL/GenBank/DDBJ whole genome shotgun (WGS) entry which is preliminary data.</text>
</comment>
<evidence type="ECO:0000256" key="6">
    <source>
        <dbReference type="ARBA" id="ARBA00023002"/>
    </source>
</evidence>
<dbReference type="FunFam" id="3.50.50.60:FF:000185">
    <property type="entry name" value="Kynurenine 3-monooxygenase"/>
    <property type="match status" value="1"/>
</dbReference>
<comment type="similarity">
    <text evidence="9">Belongs to the aromatic-ring hydroxylase family. KMO subfamily.</text>
</comment>
<dbReference type="GO" id="GO:0009435">
    <property type="term" value="P:NAD+ biosynthetic process"/>
    <property type="evidence" value="ECO:0007669"/>
    <property type="project" value="UniProtKB-UniPathway"/>
</dbReference>
<sequence>MIEKITLIGGGLVGSLLSLVLARKGYSVDVYESREDMRKVNISAGRSINLALANRGIKPLQALGLMNEINEMLIPMKGRMVHPEGEPANFQPYGQTTNDVIYSISRGQLNSFLMTKAEATGKVKFFFEHRVSHIDFEKMTFTANVAGTEKSINFNRIIGTDGANSPVRQAILSQESKQDSEAVLDHSYKELTIAPDENGQHKLDANALHIWPRGEFMLIALPNLDGSFTVTLFMPNHGFTSFDSVNTKEEIHHFFDAHFTSIKPLLDDLIGSYQNNPTGRLATIKCSPWHYKDKALIVGDSAHAVVPFHGQGMNCGFEDCNAIAELFPAADNAKDSDWQALFGEVEQVRKINSDAIADMALENYIEMRDSVRQHEFLLQKQFAFKIQQWFPKRFTPRYAMVMFEHRPYSEAFELGKKHKQLLSELSDTYSCPTQLNGDIVKELLDKYQL</sequence>
<evidence type="ECO:0000313" key="12">
    <source>
        <dbReference type="Proteomes" id="UP000568664"/>
    </source>
</evidence>
<evidence type="ECO:0000256" key="1">
    <source>
        <dbReference type="ARBA" id="ARBA00001974"/>
    </source>
</evidence>
<dbReference type="AlphaFoldDB" id="A0A7Y0LAP7"/>
<dbReference type="PANTHER" id="PTHR46028">
    <property type="entry name" value="KYNURENINE 3-MONOOXYGENASE"/>
    <property type="match status" value="1"/>
</dbReference>
<evidence type="ECO:0000256" key="9">
    <source>
        <dbReference type="HAMAP-Rule" id="MF_01971"/>
    </source>
</evidence>
<dbReference type="PRINTS" id="PR00420">
    <property type="entry name" value="RNGMNOXGNASE"/>
</dbReference>
<keyword evidence="4 9" id="KW-0274">FAD</keyword>
<comment type="cofactor">
    <cofactor evidence="1 9">
        <name>FAD</name>
        <dbReference type="ChEBI" id="CHEBI:57692"/>
    </cofactor>
</comment>
<keyword evidence="2 9" id="KW-0285">Flavoprotein</keyword>
<name>A0A7Y0LAP7_9GAMM</name>
<dbReference type="Gene3D" id="3.50.50.60">
    <property type="entry name" value="FAD/NAD(P)-binding domain"/>
    <property type="match status" value="1"/>
</dbReference>
<dbReference type="Proteomes" id="UP000568664">
    <property type="component" value="Unassembled WGS sequence"/>
</dbReference>
<comment type="function">
    <text evidence="9">Catalyzes the hydroxylation of L-kynurenine (L-Kyn) to form 3-hydroxy-L-kynurenine (L-3OHKyn). Required for synthesis of quinolinic acid.</text>
</comment>
<dbReference type="UniPathway" id="UPA00253">
    <property type="reaction ID" value="UER00328"/>
</dbReference>
<dbReference type="InterPro" id="IPR002938">
    <property type="entry name" value="FAD-bd"/>
</dbReference>